<protein>
    <submittedName>
        <fullName evidence="1">PTS system iia component</fullName>
    </submittedName>
</protein>
<comment type="caution">
    <text evidence="1">The sequence shown here is derived from an EMBL/GenBank/DDBJ whole genome shotgun (WGS) entry which is preliminary data.</text>
</comment>
<accession>A0A837DVV1</accession>
<reference evidence="1 2" key="1">
    <citation type="journal article" date="2015" name="BMC Microbiol.">
        <title>Lactobacillus ruminis strains cluster according to their mammalian gut source.</title>
        <authorList>
            <person name="O' Donnell M.M."/>
            <person name="Harris H.M."/>
            <person name="Lynch D.B."/>
            <person name="Ross R.P."/>
            <person name="O'Toole P.W."/>
        </authorList>
    </citation>
    <scope>NUCLEOTIDE SEQUENCE [LARGE SCALE GENOMIC DNA]</scope>
    <source>
        <strain evidence="1 2">DPC 6832</strain>
    </source>
</reference>
<evidence type="ECO:0000313" key="1">
    <source>
        <dbReference type="EMBL" id="KIC05438.1"/>
    </source>
</evidence>
<dbReference type="EMBL" id="AWYA01000029">
    <property type="protein sequence ID" value="KIC05438.1"/>
    <property type="molecule type" value="Genomic_DNA"/>
</dbReference>
<name>A0A837DVV1_9LACO</name>
<proteinExistence type="predicted"/>
<gene>
    <name evidence="1" type="ORF">LRN_1719</name>
</gene>
<sequence>MLYKSGDSLLTQFPELQIVINPYTRFYLYRRYPKEVVPDIDRSDNMKEIYKFLKWYDENVDHDYLEPDTFFASAHNMLRNLFKAFDNNFYVNNFKEYCIDRHIDYDKMSDMDAKEYRIEWMIEPTTISQYIEIISHEEIQRYINLTHTLGNFLIVPKHFGKTKAFKFHESFVQSLEYLEDNFNDYKNAYHVDNFEQWKVKFLIEDFYENDELFDKISTAEKGLIREKNYKLFIQNLPLISNLIEKRTKKIIKNLNESKGVVFNG</sequence>
<evidence type="ECO:0000313" key="2">
    <source>
        <dbReference type="Proteomes" id="UP000031011"/>
    </source>
</evidence>
<dbReference type="Proteomes" id="UP000031011">
    <property type="component" value="Unassembled WGS sequence"/>
</dbReference>
<dbReference type="AlphaFoldDB" id="A0A837DVV1"/>
<organism evidence="1 2">
    <name type="scientific">Ligilactobacillus ruminis DPC 6832</name>
    <dbReference type="NCBI Taxonomy" id="1402208"/>
    <lineage>
        <taxon>Bacteria</taxon>
        <taxon>Bacillati</taxon>
        <taxon>Bacillota</taxon>
        <taxon>Bacilli</taxon>
        <taxon>Lactobacillales</taxon>
        <taxon>Lactobacillaceae</taxon>
        <taxon>Ligilactobacillus</taxon>
    </lineage>
</organism>